<evidence type="ECO:0000313" key="1">
    <source>
        <dbReference type="EMBL" id="ABW74575.1"/>
    </source>
</evidence>
<dbReference type="EMBL" id="EU180848">
    <property type="protein sequence ID" value="ABW74575.1"/>
    <property type="molecule type" value="Genomic_DNA"/>
</dbReference>
<organism evidence="1">
    <name type="scientific">Boechera divaricarpa</name>
    <dbReference type="NCBI Taxonomy" id="115915"/>
    <lineage>
        <taxon>Eukaryota</taxon>
        <taxon>Viridiplantae</taxon>
        <taxon>Streptophyta</taxon>
        <taxon>Embryophyta</taxon>
        <taxon>Tracheophyta</taxon>
        <taxon>Spermatophyta</taxon>
        <taxon>Magnoliopsida</taxon>
        <taxon>eudicotyledons</taxon>
        <taxon>Gunneridae</taxon>
        <taxon>Pentapetalae</taxon>
        <taxon>rosids</taxon>
        <taxon>malvids</taxon>
        <taxon>Brassicales</taxon>
        <taxon>Brassicaceae</taxon>
        <taxon>Boechereae</taxon>
        <taxon>Boechera</taxon>
    </lineage>
</organism>
<protein>
    <submittedName>
        <fullName evidence="1">BdORF39-PA</fullName>
    </submittedName>
</protein>
<name>B6REM3_9BRAS</name>
<reference evidence="1" key="1">
    <citation type="submission" date="2007-09" db="EMBL/GenBank/DDBJ databases">
        <title>Evolution of a short chain dehydrogenase (tropinone-reductase-like) gene family in the Brassicaceae.</title>
        <authorList>
            <person name="Schmid K.J."/>
            <person name="Navarro-Quezada A."/>
        </authorList>
    </citation>
    <scope>NUCLEOTIDE SEQUENCE</scope>
</reference>
<sequence>MKNLLNQANYMLKFIRRFVVVEDEIDENRNEIDACGNGEEDASNIVGQALLGSFPTSGLKKSDSGSAVFFAPLSVCDICFHLSSMLATCPRFIFFASALGWHRWSPSFIAASPMRIKGCLRSWKPLITPRISKACRTCWT</sequence>
<proteinExistence type="predicted"/>
<dbReference type="AlphaFoldDB" id="B6REM3"/>
<accession>B6REM3</accession>